<dbReference type="GO" id="GO:0009263">
    <property type="term" value="P:deoxyribonucleotide biosynthetic process"/>
    <property type="evidence" value="ECO:0007669"/>
    <property type="project" value="UniProtKB-KW"/>
</dbReference>
<evidence type="ECO:0000256" key="2">
    <source>
        <dbReference type="ARBA" id="ARBA00011209"/>
    </source>
</evidence>
<dbReference type="SUPFAM" id="SSF47240">
    <property type="entry name" value="Ferritin-like"/>
    <property type="match status" value="1"/>
</dbReference>
<reference evidence="8 9" key="1">
    <citation type="submission" date="2020-02" db="EMBL/GenBank/DDBJ databases">
        <authorList>
            <person name="Hogendoorn C."/>
        </authorList>
    </citation>
    <scope>NUCLEOTIDE SEQUENCE [LARGE SCALE GENOMIC DNA]</scope>
    <source>
        <strain evidence="8">R501</strain>
    </source>
</reference>
<keyword evidence="4 6" id="KW-0408">Iron</keyword>
<evidence type="ECO:0000256" key="4">
    <source>
        <dbReference type="PIRNR" id="PIRNR000355"/>
    </source>
</evidence>
<name>A0A6F8ZD28_9FIRM</name>
<sequence>MQTTRLAMKPLFNPDGRREPAERRLVGGSTTNLIEFNHARYPWAEALYRKMRSFFWIPEEVPLGDDKQRFLTLTEAEQRAYLKTLSFLIFLDSIQPDNLGILAAYVTDPEVDVCLKTQAFFETIHAQSYDYILTSVVDARTREQVYTMWRDDPVLLQRNRFITDQYERFIHDPTETNFLRSAVANFCLEGIYFYSGFAFFYTLGRQDKMSGTVSVIRLIQRDENTHLALFTEILRTLRQENPEWFTPEMDAELADMIRTAVAHEIAWGTYVTQNRIAGLPDEVLAAYIRYLGNQRAQAIGLGTLYPEATEHPLPWLDAFASLNATKTDFFEAKVGNYHKAAARLNFDRLRQR</sequence>
<evidence type="ECO:0000256" key="5">
    <source>
        <dbReference type="PIRSR" id="PIRSR000355-1"/>
    </source>
</evidence>
<dbReference type="InterPro" id="IPR012348">
    <property type="entry name" value="RNR-like"/>
</dbReference>
<feature type="binding site" evidence="6">
    <location>
        <position position="125"/>
    </location>
    <ligand>
        <name>Fe cation</name>
        <dbReference type="ChEBI" id="CHEBI:24875"/>
        <label>1</label>
    </ligand>
</feature>
<dbReference type="InterPro" id="IPR009078">
    <property type="entry name" value="Ferritin-like_SF"/>
</dbReference>
<evidence type="ECO:0000256" key="1">
    <source>
        <dbReference type="ARBA" id="ARBA00009303"/>
    </source>
</evidence>
<dbReference type="CDD" id="cd01049">
    <property type="entry name" value="RNRR2"/>
    <property type="match status" value="1"/>
</dbReference>
<dbReference type="UniPathway" id="UPA00326"/>
<organism evidence="8 9">
    <name type="scientific">Candidatus Hydrogenisulfobacillus filiaventi</name>
    <dbReference type="NCBI Taxonomy" id="2707344"/>
    <lineage>
        <taxon>Bacteria</taxon>
        <taxon>Bacillati</taxon>
        <taxon>Bacillota</taxon>
        <taxon>Clostridia</taxon>
        <taxon>Eubacteriales</taxon>
        <taxon>Clostridiales Family XVII. Incertae Sedis</taxon>
        <taxon>Candidatus Hydrogenisulfobacillus</taxon>
    </lineage>
</organism>
<keyword evidence="4 8" id="KW-0560">Oxidoreductase</keyword>
<dbReference type="PIRSF" id="PIRSF000355">
    <property type="entry name" value="NrdB"/>
    <property type="match status" value="1"/>
</dbReference>
<evidence type="ECO:0000313" key="8">
    <source>
        <dbReference type="EMBL" id="CAB1127778.1"/>
    </source>
</evidence>
<feature type="binding site" evidence="6">
    <location>
        <position position="226"/>
    </location>
    <ligand>
        <name>Fe cation</name>
        <dbReference type="ChEBI" id="CHEBI:24875"/>
        <label>2</label>
    </ligand>
</feature>
<keyword evidence="4 6" id="KW-0479">Metal-binding</keyword>
<dbReference type="EMBL" id="LR778114">
    <property type="protein sequence ID" value="CAB1127778.1"/>
    <property type="molecule type" value="Genomic_DNA"/>
</dbReference>
<keyword evidence="9" id="KW-1185">Reference proteome</keyword>
<feature type="binding site" evidence="6">
    <location>
        <position position="223"/>
    </location>
    <ligand>
        <name>Fe cation</name>
        <dbReference type="ChEBI" id="CHEBI:24875"/>
        <label>2</label>
    </ligand>
</feature>
<comment type="cofactor">
    <cofactor evidence="4 6">
        <name>Fe cation</name>
        <dbReference type="ChEBI" id="CHEBI:24875"/>
    </cofactor>
    <text evidence="4 6">Binds 2 iron ions per subunit.</text>
</comment>
<evidence type="ECO:0000313" key="9">
    <source>
        <dbReference type="Proteomes" id="UP000503399"/>
    </source>
</evidence>
<comment type="similarity">
    <text evidence="1 4">Belongs to the ribonucleoside diphosphate reductase small chain family.</text>
</comment>
<evidence type="ECO:0000256" key="6">
    <source>
        <dbReference type="PIRSR" id="PIRSR000355-2"/>
    </source>
</evidence>
<dbReference type="GO" id="GO:0004748">
    <property type="term" value="F:ribonucleoside-diphosphate reductase activity, thioredoxin disulfide as acceptor"/>
    <property type="evidence" value="ECO:0007669"/>
    <property type="project" value="UniProtKB-EC"/>
</dbReference>
<comment type="function">
    <text evidence="4">Provides the precursors necessary for DNA synthesis. Catalyzes the biosynthesis of deoxyribonucleotides from the corresponding ribonucleotides.</text>
</comment>
<dbReference type="Pfam" id="PF00268">
    <property type="entry name" value="Ribonuc_red_sm"/>
    <property type="match status" value="1"/>
</dbReference>
<dbReference type="AlphaFoldDB" id="A0A6F8ZD28"/>
<dbReference type="EC" id="1.17.4.1" evidence="4"/>
<keyword evidence="4" id="KW-0215">Deoxyribonucleotide synthesis</keyword>
<feature type="binding site" evidence="6">
    <location>
        <position position="122"/>
    </location>
    <ligand>
        <name>Fe cation</name>
        <dbReference type="ChEBI" id="CHEBI:24875"/>
        <label>1</label>
    </ligand>
</feature>
<dbReference type="PANTHER" id="PTHR23409:SF18">
    <property type="entry name" value="RIBONUCLEOSIDE-DIPHOSPHATE REDUCTASE SUBUNIT M2"/>
    <property type="match status" value="1"/>
</dbReference>
<accession>A0A6F8ZD28</accession>
<feature type="region of interest" description="Disordered" evidence="7">
    <location>
        <begin position="1"/>
        <end position="22"/>
    </location>
</feature>
<comment type="catalytic activity">
    <reaction evidence="3 4">
        <text>a 2'-deoxyribonucleoside 5'-diphosphate + [thioredoxin]-disulfide + H2O = a ribonucleoside 5'-diphosphate + [thioredoxin]-dithiol</text>
        <dbReference type="Rhea" id="RHEA:23252"/>
        <dbReference type="Rhea" id="RHEA-COMP:10698"/>
        <dbReference type="Rhea" id="RHEA-COMP:10700"/>
        <dbReference type="ChEBI" id="CHEBI:15377"/>
        <dbReference type="ChEBI" id="CHEBI:29950"/>
        <dbReference type="ChEBI" id="CHEBI:50058"/>
        <dbReference type="ChEBI" id="CHEBI:57930"/>
        <dbReference type="ChEBI" id="CHEBI:73316"/>
        <dbReference type="EC" id="1.17.4.1"/>
    </reaction>
</comment>
<comment type="subunit">
    <text evidence="2">Tetramer of two alpha and two beta subunits.</text>
</comment>
<dbReference type="InterPro" id="IPR033909">
    <property type="entry name" value="RNR_small"/>
</dbReference>
<dbReference type="Proteomes" id="UP000503399">
    <property type="component" value="Chromosome"/>
</dbReference>
<dbReference type="KEGG" id="hfv:R50_0272"/>
<gene>
    <name evidence="8" type="primary">nrdB</name>
    <name evidence="8" type="ORF">R50_0272</name>
</gene>
<evidence type="ECO:0000256" key="3">
    <source>
        <dbReference type="ARBA" id="ARBA00047754"/>
    </source>
</evidence>
<proteinExistence type="inferred from homology"/>
<evidence type="ECO:0000256" key="7">
    <source>
        <dbReference type="SAM" id="MobiDB-lite"/>
    </source>
</evidence>
<protein>
    <recommendedName>
        <fullName evidence="4">Ribonucleoside-diphosphate reductase subunit beta</fullName>
        <ecNumber evidence="4">1.17.4.1</ecNumber>
    </recommendedName>
</protein>
<feature type="binding site" evidence="6">
    <location>
        <position position="92"/>
    </location>
    <ligand>
        <name>Fe cation</name>
        <dbReference type="ChEBI" id="CHEBI:24875"/>
        <label>1</label>
    </ligand>
</feature>
<dbReference type="GO" id="GO:0046872">
    <property type="term" value="F:metal ion binding"/>
    <property type="evidence" value="ECO:0007669"/>
    <property type="project" value="UniProtKB-KW"/>
</dbReference>
<feature type="binding site" evidence="6">
    <location>
        <position position="189"/>
    </location>
    <ligand>
        <name>Fe cation</name>
        <dbReference type="ChEBI" id="CHEBI:24875"/>
        <label>2</label>
    </ligand>
</feature>
<dbReference type="Gene3D" id="1.10.620.20">
    <property type="entry name" value="Ribonucleotide Reductase, subunit A"/>
    <property type="match status" value="1"/>
</dbReference>
<dbReference type="NCBIfam" id="NF007184">
    <property type="entry name" value="PRK09614.1-3"/>
    <property type="match status" value="1"/>
</dbReference>
<dbReference type="InterPro" id="IPR000358">
    <property type="entry name" value="RNR_small_fam"/>
</dbReference>
<feature type="active site" evidence="5">
    <location>
        <position position="129"/>
    </location>
</feature>
<dbReference type="PANTHER" id="PTHR23409">
    <property type="entry name" value="RIBONUCLEOSIDE-DIPHOSPHATE REDUCTASE SMALL CHAIN"/>
    <property type="match status" value="1"/>
</dbReference>
<feature type="binding site" evidence="6">
    <location>
        <position position="122"/>
    </location>
    <ligand>
        <name>Fe cation</name>
        <dbReference type="ChEBI" id="CHEBI:24875"/>
        <label>2</label>
    </ligand>
</feature>